<dbReference type="Proteomes" id="UP001416393">
    <property type="component" value="Unassembled WGS sequence"/>
</dbReference>
<organism evidence="2 3">
    <name type="scientific">Mariniflexile soesokkakense</name>
    <dbReference type="NCBI Taxonomy" id="1343160"/>
    <lineage>
        <taxon>Bacteria</taxon>
        <taxon>Pseudomonadati</taxon>
        <taxon>Bacteroidota</taxon>
        <taxon>Flavobacteriia</taxon>
        <taxon>Flavobacteriales</taxon>
        <taxon>Flavobacteriaceae</taxon>
        <taxon>Mariniflexile</taxon>
    </lineage>
</organism>
<protein>
    <submittedName>
        <fullName evidence="2">Universal stress protein</fullName>
    </submittedName>
</protein>
<dbReference type="Gene3D" id="3.40.50.620">
    <property type="entry name" value="HUPs"/>
    <property type="match status" value="1"/>
</dbReference>
<dbReference type="Pfam" id="PF00582">
    <property type="entry name" value="Usp"/>
    <property type="match status" value="1"/>
</dbReference>
<comment type="caution">
    <text evidence="2">The sequence shown here is derived from an EMBL/GenBank/DDBJ whole genome shotgun (WGS) entry which is preliminary data.</text>
</comment>
<feature type="domain" description="UspA" evidence="1">
    <location>
        <begin position="7"/>
        <end position="134"/>
    </location>
</feature>
<reference evidence="2 3" key="1">
    <citation type="submission" date="2024-01" db="EMBL/GenBank/DDBJ databases">
        <title>Mariniflexile litorale sp. nov., isolated from the shallow sediments of the Sea of Japan.</title>
        <authorList>
            <person name="Romanenko L."/>
            <person name="Bystritskaya E."/>
            <person name="Isaeva M."/>
        </authorList>
    </citation>
    <scope>NUCLEOTIDE SEQUENCE [LARGE SCALE GENOMIC DNA]</scope>
    <source>
        <strain evidence="2 3">KCTC 32427</strain>
    </source>
</reference>
<dbReference type="SUPFAM" id="SSF52402">
    <property type="entry name" value="Adenine nucleotide alpha hydrolases-like"/>
    <property type="match status" value="1"/>
</dbReference>
<dbReference type="CDD" id="cd00293">
    <property type="entry name" value="USP-like"/>
    <property type="match status" value="1"/>
</dbReference>
<dbReference type="InterPro" id="IPR006016">
    <property type="entry name" value="UspA"/>
</dbReference>
<evidence type="ECO:0000259" key="1">
    <source>
        <dbReference type="Pfam" id="PF00582"/>
    </source>
</evidence>
<sequence length="276" mass="31102">MKKKPYKILLLADLKKSTSSMLKSTVSFAQMIHGEIDFFYVKKAIDVVERDNQLSAIRSINHDYTATDNKIKKLIKTASENHQININYSCTIGNVKHEISNQIKEIKPDIIVLGKKKSSPLNLVGDNITQFILKQFDGTILIADTNNVLEPHEKLSLGVLDANDTMLNTTITESLMAHTDKPIKSFKIVKKTSNLHEATNSSTIDTIDYVFEHNDNSIDTLSNYVSKNNINLLCLERSETGSKKKSKSAQKDIRYIIDKLNVSLLLTGKKNYSLQK</sequence>
<accession>A0ABV0ADJ6</accession>
<evidence type="ECO:0000313" key="2">
    <source>
        <dbReference type="EMBL" id="MEN3323595.1"/>
    </source>
</evidence>
<proteinExistence type="predicted"/>
<keyword evidence="3" id="KW-1185">Reference proteome</keyword>
<dbReference type="RefSeq" id="WP_346241197.1">
    <property type="nucleotide sequence ID" value="NZ_JAZHYP010000003.1"/>
</dbReference>
<dbReference type="EMBL" id="JAZHYP010000003">
    <property type="protein sequence ID" value="MEN3323595.1"/>
    <property type="molecule type" value="Genomic_DNA"/>
</dbReference>
<dbReference type="InterPro" id="IPR014729">
    <property type="entry name" value="Rossmann-like_a/b/a_fold"/>
</dbReference>
<evidence type="ECO:0000313" key="3">
    <source>
        <dbReference type="Proteomes" id="UP001416393"/>
    </source>
</evidence>
<gene>
    <name evidence="2" type="ORF">VP395_07640</name>
</gene>
<name>A0ABV0ADJ6_9FLAO</name>